<dbReference type="KEGG" id="tet:TTHERM_000372349"/>
<dbReference type="Proteomes" id="UP000009168">
    <property type="component" value="Unassembled WGS sequence"/>
</dbReference>
<dbReference type="InParanoid" id="W7X9D8"/>
<proteinExistence type="predicted"/>
<keyword evidence="2" id="KW-1185">Reference proteome</keyword>
<dbReference type="AlphaFoldDB" id="W7X9D8"/>
<sequence>MYLRAKNNLSFSKIGIHHRGIQKKESKIQYLNFFILLQQHQKYNQWKYKQIQNIQQQQAQCQLSFTRYMKSLYFK</sequence>
<evidence type="ECO:0000313" key="2">
    <source>
        <dbReference type="Proteomes" id="UP000009168"/>
    </source>
</evidence>
<protein>
    <submittedName>
        <fullName evidence="1">Uncharacterized protein</fullName>
    </submittedName>
</protein>
<reference evidence="2" key="1">
    <citation type="journal article" date="2006" name="PLoS Biol.">
        <title>Macronuclear genome sequence of the ciliate Tetrahymena thermophila, a model eukaryote.</title>
        <authorList>
            <person name="Eisen J.A."/>
            <person name="Coyne R.S."/>
            <person name="Wu M."/>
            <person name="Wu D."/>
            <person name="Thiagarajan M."/>
            <person name="Wortman J.R."/>
            <person name="Badger J.H."/>
            <person name="Ren Q."/>
            <person name="Amedeo P."/>
            <person name="Jones K.M."/>
            <person name="Tallon L.J."/>
            <person name="Delcher A.L."/>
            <person name="Salzberg S.L."/>
            <person name="Silva J.C."/>
            <person name="Haas B.J."/>
            <person name="Majoros W.H."/>
            <person name="Farzad M."/>
            <person name="Carlton J.M."/>
            <person name="Smith R.K. Jr."/>
            <person name="Garg J."/>
            <person name="Pearlman R.E."/>
            <person name="Karrer K.M."/>
            <person name="Sun L."/>
            <person name="Manning G."/>
            <person name="Elde N.C."/>
            <person name="Turkewitz A.P."/>
            <person name="Asai D.J."/>
            <person name="Wilkes D.E."/>
            <person name="Wang Y."/>
            <person name="Cai H."/>
            <person name="Collins K."/>
            <person name="Stewart B.A."/>
            <person name="Lee S.R."/>
            <person name="Wilamowska K."/>
            <person name="Weinberg Z."/>
            <person name="Ruzzo W.L."/>
            <person name="Wloga D."/>
            <person name="Gaertig J."/>
            <person name="Frankel J."/>
            <person name="Tsao C.-C."/>
            <person name="Gorovsky M.A."/>
            <person name="Keeling P.J."/>
            <person name="Waller R.F."/>
            <person name="Patron N.J."/>
            <person name="Cherry J.M."/>
            <person name="Stover N.A."/>
            <person name="Krieger C.J."/>
            <person name="del Toro C."/>
            <person name="Ryder H.F."/>
            <person name="Williamson S.C."/>
            <person name="Barbeau R.A."/>
            <person name="Hamilton E.P."/>
            <person name="Orias E."/>
        </authorList>
    </citation>
    <scope>NUCLEOTIDE SEQUENCE [LARGE SCALE GENOMIC DNA]</scope>
    <source>
        <strain evidence="2">SB210</strain>
    </source>
</reference>
<name>W7X9D8_TETTS</name>
<dbReference type="EMBL" id="GG662821">
    <property type="protein sequence ID" value="EWS76015.1"/>
    <property type="molecule type" value="Genomic_DNA"/>
</dbReference>
<dbReference type="GeneID" id="24438639"/>
<dbReference type="RefSeq" id="XP_012651453.1">
    <property type="nucleotide sequence ID" value="XM_012795999.1"/>
</dbReference>
<organism evidence="1 2">
    <name type="scientific">Tetrahymena thermophila (strain SB210)</name>
    <dbReference type="NCBI Taxonomy" id="312017"/>
    <lineage>
        <taxon>Eukaryota</taxon>
        <taxon>Sar</taxon>
        <taxon>Alveolata</taxon>
        <taxon>Ciliophora</taxon>
        <taxon>Intramacronucleata</taxon>
        <taxon>Oligohymenophorea</taxon>
        <taxon>Hymenostomatida</taxon>
        <taxon>Tetrahymenina</taxon>
        <taxon>Tetrahymenidae</taxon>
        <taxon>Tetrahymena</taxon>
    </lineage>
</organism>
<accession>W7X9D8</accession>
<evidence type="ECO:0000313" key="1">
    <source>
        <dbReference type="EMBL" id="EWS76015.1"/>
    </source>
</evidence>
<gene>
    <name evidence="1" type="ORF">TTHERM_000372349</name>
</gene>